<dbReference type="AlphaFoldDB" id="A0A7J7EHJ0"/>
<protein>
    <recommendedName>
        <fullName evidence="6">Dapper homolog 2</fullName>
    </recommendedName>
</protein>
<organism evidence="4 5">
    <name type="scientific">Diceros bicornis minor</name>
    <name type="common">South-central black rhinoceros</name>
    <dbReference type="NCBI Taxonomy" id="77932"/>
    <lineage>
        <taxon>Eukaryota</taxon>
        <taxon>Metazoa</taxon>
        <taxon>Chordata</taxon>
        <taxon>Craniata</taxon>
        <taxon>Vertebrata</taxon>
        <taxon>Euteleostomi</taxon>
        <taxon>Mammalia</taxon>
        <taxon>Eutheria</taxon>
        <taxon>Laurasiatheria</taxon>
        <taxon>Perissodactyla</taxon>
        <taxon>Rhinocerotidae</taxon>
        <taxon>Diceros</taxon>
    </lineage>
</organism>
<feature type="region of interest" description="Disordered" evidence="3">
    <location>
        <begin position="604"/>
        <end position="725"/>
    </location>
</feature>
<evidence type="ECO:0008006" key="6">
    <source>
        <dbReference type="Google" id="ProtNLM"/>
    </source>
</evidence>
<accession>A0A7J7EHJ0</accession>
<evidence type="ECO:0000313" key="4">
    <source>
        <dbReference type="EMBL" id="KAF5914886.1"/>
    </source>
</evidence>
<reference evidence="4 5" key="1">
    <citation type="journal article" date="2020" name="Mol. Biol. Evol.">
        <title>Interspecific Gene Flow and the Evolution of Specialization in Black and White Rhinoceros.</title>
        <authorList>
            <person name="Moodley Y."/>
            <person name="Westbury M.V."/>
            <person name="Russo I.M."/>
            <person name="Gopalakrishnan S."/>
            <person name="Rakotoarivelo A."/>
            <person name="Olsen R.A."/>
            <person name="Prost S."/>
            <person name="Tunstall T."/>
            <person name="Ryder O.A."/>
            <person name="Dalen L."/>
            <person name="Bruford M.W."/>
        </authorList>
    </citation>
    <scope>NUCLEOTIDE SEQUENCE [LARGE SCALE GENOMIC DNA]</scope>
    <source>
        <strain evidence="4">SBR-YM</strain>
        <tissue evidence="4">Skin</tissue>
    </source>
</reference>
<dbReference type="GO" id="GO:1900108">
    <property type="term" value="P:negative regulation of nodal signaling pathway"/>
    <property type="evidence" value="ECO:0007669"/>
    <property type="project" value="TreeGrafter"/>
</dbReference>
<evidence type="ECO:0000313" key="5">
    <source>
        <dbReference type="Proteomes" id="UP000551758"/>
    </source>
</evidence>
<dbReference type="PANTHER" id="PTHR15919">
    <property type="entry name" value="DAPPER-RELATED"/>
    <property type="match status" value="1"/>
</dbReference>
<sequence>MWAPGGPPGPAGWDRRRVGARLRAALAGLHELQGLRATQQARVRSALAMQPPPGAAAPRGPRAHELRLEAALAALQEQLNRLRRQDIGLKTHLDQLDQQISELQLDVRRTSSEAPDSDSRPSSGFYELSDGGSCSLSASCTSVCSDHTSSSLSTLLPAAPKARPGVGDCRPWSADETTVCGALLSTWGPQATEEGASRPRPVSTGDLERALLAEVGLQKANADPKSTSLLCRGMDLPPHLLDPKYQRDLVSKGGREVYLYPSPLHAVALQSPLFALTKETPQSDGHSPPSKAPPRPTGPSSIRTRPVLEAGPAGAYIDRLLRLRGRGTPPRGSLGKQGPPRREASPSPQELGGQRVDSEDRLEKSICAPGRAEVGGVAQRGDTSGDSLQQQGPTHLGGTPDPSSLPEEVPKPSSRCVGGESTQGSPRLGCGRARQPALGGRKGGAWSPTGGAGRASPTLAPGPCGRPHFVASGAAPTGLKTGNPQTKAAKIKRGASDKALRSGRQPPSWGALAAPQLSPEWGGALRRRPTLAGEAPGRACSEASLYPVPCFVPLLVARREGHRASAQALFPFAAAPLVAAAGEARRRQRRWQSSVEISARARGASIPDAGLGPHRPAARRGGGPRPVCARARPQLPRQDALAGSESDGSERSAECSSLRPSTVAESSGDEASDHTANRFGDGESSGSDWEAGVRGRGGGLAWPRAAPQQSPRAPAGSRPPLPPVPKLCRVKASKALKKKIRRFQPAALKVMTMV</sequence>
<feature type="compositionally biased region" description="Polar residues" evidence="3">
    <location>
        <begin position="654"/>
        <end position="665"/>
    </location>
</feature>
<name>A0A7J7EHJ0_DICBM</name>
<proteinExistence type="inferred from homology"/>
<feature type="region of interest" description="Disordered" evidence="3">
    <location>
        <begin position="151"/>
        <end position="170"/>
    </location>
</feature>
<dbReference type="EMBL" id="JACDTQ010003071">
    <property type="protein sequence ID" value="KAF5914886.1"/>
    <property type="molecule type" value="Genomic_DNA"/>
</dbReference>
<keyword evidence="5" id="KW-1185">Reference proteome</keyword>
<keyword evidence="2" id="KW-0175">Coiled coil</keyword>
<dbReference type="InterPro" id="IPR024843">
    <property type="entry name" value="Dapper"/>
</dbReference>
<evidence type="ECO:0000256" key="3">
    <source>
        <dbReference type="SAM" id="MobiDB-lite"/>
    </source>
</evidence>
<dbReference type="Proteomes" id="UP000551758">
    <property type="component" value="Unassembled WGS sequence"/>
</dbReference>
<dbReference type="GO" id="GO:0005737">
    <property type="term" value="C:cytoplasm"/>
    <property type="evidence" value="ECO:0007669"/>
    <property type="project" value="TreeGrafter"/>
</dbReference>
<feature type="compositionally biased region" description="Polar residues" evidence="3">
    <location>
        <begin position="381"/>
        <end position="393"/>
    </location>
</feature>
<feature type="compositionally biased region" description="Low complexity" evidence="3">
    <location>
        <begin position="703"/>
        <end position="715"/>
    </location>
</feature>
<dbReference type="PANTHER" id="PTHR15919:SF13">
    <property type="entry name" value="DAPPER HOMOLOG 2"/>
    <property type="match status" value="1"/>
</dbReference>
<dbReference type="Pfam" id="PF15268">
    <property type="entry name" value="Dapper"/>
    <property type="match status" value="1"/>
</dbReference>
<feature type="region of interest" description="Disordered" evidence="3">
    <location>
        <begin position="278"/>
        <end position="529"/>
    </location>
</feature>
<evidence type="ECO:0000256" key="2">
    <source>
        <dbReference type="ARBA" id="ARBA00023054"/>
    </source>
</evidence>
<gene>
    <name evidence="4" type="ORF">HPG69_010952</name>
</gene>
<comment type="similarity">
    <text evidence="1">Belongs to the dapper family.</text>
</comment>
<evidence type="ECO:0000256" key="1">
    <source>
        <dbReference type="ARBA" id="ARBA00010807"/>
    </source>
</evidence>
<feature type="region of interest" description="Disordered" evidence="3">
    <location>
        <begin position="106"/>
        <end position="126"/>
    </location>
</feature>
<comment type="caution">
    <text evidence="4">The sequence shown here is derived from an EMBL/GenBank/DDBJ whole genome shotgun (WGS) entry which is preliminary data.</text>
</comment>